<dbReference type="EMBL" id="QSSQ01000012">
    <property type="protein sequence ID" value="RGM03744.1"/>
    <property type="molecule type" value="Genomic_DNA"/>
</dbReference>
<protein>
    <submittedName>
        <fullName evidence="3">Sugar ABC transporter substrate-binding protein</fullName>
    </submittedName>
</protein>
<dbReference type="PANTHER" id="PTHR43649">
    <property type="entry name" value="ARABINOSE-BINDING PROTEIN-RELATED"/>
    <property type="match status" value="1"/>
</dbReference>
<gene>
    <name evidence="3" type="ORF">DXC39_13945</name>
</gene>
<dbReference type="InterPro" id="IPR006059">
    <property type="entry name" value="SBP"/>
</dbReference>
<dbReference type="PANTHER" id="PTHR43649:SF12">
    <property type="entry name" value="DIACETYLCHITOBIOSE BINDING PROTEIN DASA"/>
    <property type="match status" value="1"/>
</dbReference>
<dbReference type="PROSITE" id="PS51257">
    <property type="entry name" value="PROKAR_LIPOPROTEIN"/>
    <property type="match status" value="1"/>
</dbReference>
<comment type="caution">
    <text evidence="3">The sequence shown here is derived from an EMBL/GenBank/DDBJ whole genome shotgun (WGS) entry which is preliminary data.</text>
</comment>
<feature type="compositionally biased region" description="Basic and acidic residues" evidence="1">
    <location>
        <begin position="65"/>
        <end position="74"/>
    </location>
</feature>
<dbReference type="CDD" id="cd13585">
    <property type="entry name" value="PBP2_TMBP_like"/>
    <property type="match status" value="1"/>
</dbReference>
<dbReference type="Proteomes" id="UP000261257">
    <property type="component" value="Unassembled WGS sequence"/>
</dbReference>
<sequence length="495" mass="53253">MKAIMKKRLALIVAAALAATTVMTGCGSGNGQKATGAPAVESVAEGTAAEGTAAGGTAAGGTAAERADAGKGQESETADPMAAITDDGTKKTITYWHTFTEGARKDYIDEMVAEYMKEHPNVTINVEVYPWNVFTQKWTAGLAAGALPDVSSVNPDNLFAINQAGAVLPMNPLIDALGEDYFLGKPLENFTDGDTVLGIPYYLHSYVMWYRKDVLEEKNLSVPKNWDELLSTVTAVADPPNRYGFTIAMSKNDQMCAQLLSCFAKAEGAPLITENNKGNLTDPKVVKAIQLMADLYKAGSPEGSVNYGLSEQNDVFFQGKSTFAFGSGFHINGVKQNSPELLDKIAAVPFTGPDGENLGATTFVIGLMGWNQTKYPETVYDFIKFHFEKERYIDFLHLIPGGQLPATAEAANSAEFYDDETIQKFKTEIEYIQEGIEKGTFIGMDYGLTPAASALTSQGIIEECLQDIVLNGTPAEEAAKKANDKLNAAIEILME</sequence>
<proteinExistence type="predicted"/>
<evidence type="ECO:0000256" key="2">
    <source>
        <dbReference type="SAM" id="SignalP"/>
    </source>
</evidence>
<accession>A0A3E4U7R0</accession>
<feature type="chain" id="PRO_5039697238" evidence="2">
    <location>
        <begin position="25"/>
        <end position="495"/>
    </location>
</feature>
<feature type="signal peptide" evidence="2">
    <location>
        <begin position="1"/>
        <end position="24"/>
    </location>
</feature>
<organism evidence="3 4">
    <name type="scientific">Hungatella hathewayi</name>
    <dbReference type="NCBI Taxonomy" id="154046"/>
    <lineage>
        <taxon>Bacteria</taxon>
        <taxon>Bacillati</taxon>
        <taxon>Bacillota</taxon>
        <taxon>Clostridia</taxon>
        <taxon>Lachnospirales</taxon>
        <taxon>Lachnospiraceae</taxon>
        <taxon>Hungatella</taxon>
    </lineage>
</organism>
<evidence type="ECO:0000313" key="3">
    <source>
        <dbReference type="EMBL" id="RGM03744.1"/>
    </source>
</evidence>
<dbReference type="Gene3D" id="3.40.190.10">
    <property type="entry name" value="Periplasmic binding protein-like II"/>
    <property type="match status" value="2"/>
</dbReference>
<keyword evidence="2" id="KW-0732">Signal</keyword>
<evidence type="ECO:0000256" key="1">
    <source>
        <dbReference type="SAM" id="MobiDB-lite"/>
    </source>
</evidence>
<name>A0A3E4U7R0_9FIRM</name>
<dbReference type="InterPro" id="IPR050490">
    <property type="entry name" value="Bact_solute-bd_prot1"/>
</dbReference>
<feature type="region of interest" description="Disordered" evidence="1">
    <location>
        <begin position="45"/>
        <end position="81"/>
    </location>
</feature>
<dbReference type="AlphaFoldDB" id="A0A3E4U7R0"/>
<reference evidence="3 4" key="1">
    <citation type="submission" date="2018-08" db="EMBL/GenBank/DDBJ databases">
        <title>A genome reference for cultivated species of the human gut microbiota.</title>
        <authorList>
            <person name="Zou Y."/>
            <person name="Xue W."/>
            <person name="Luo G."/>
        </authorList>
    </citation>
    <scope>NUCLEOTIDE SEQUENCE [LARGE SCALE GENOMIC DNA]</scope>
    <source>
        <strain evidence="3 4">TF05-11AC</strain>
    </source>
</reference>
<dbReference type="Pfam" id="PF13416">
    <property type="entry name" value="SBP_bac_8"/>
    <property type="match status" value="1"/>
</dbReference>
<dbReference type="SUPFAM" id="SSF53850">
    <property type="entry name" value="Periplasmic binding protein-like II"/>
    <property type="match status" value="1"/>
</dbReference>
<evidence type="ECO:0000313" key="4">
    <source>
        <dbReference type="Proteomes" id="UP000261257"/>
    </source>
</evidence>